<proteinExistence type="predicted"/>
<reference evidence="2" key="1">
    <citation type="journal article" date="2019" name="Int. J. Syst. Evol. Microbiol.">
        <title>The Global Catalogue of Microorganisms (GCM) 10K type strain sequencing project: providing services to taxonomists for standard genome sequencing and annotation.</title>
        <authorList>
            <consortium name="The Broad Institute Genomics Platform"/>
            <consortium name="The Broad Institute Genome Sequencing Center for Infectious Disease"/>
            <person name="Wu L."/>
            <person name="Ma J."/>
        </authorList>
    </citation>
    <scope>NUCLEOTIDE SEQUENCE [LARGE SCALE GENOMIC DNA]</scope>
    <source>
        <strain evidence="2">WYCCWR 12678</strain>
    </source>
</reference>
<sequence length="116" mass="13381">MVIEKENQQVQIPIQIEKADKFVSRFTGLMFRKKLPENKALLLVPCKSIHMFFMRFPIDVMFLDKNNRVVKIVENLRPWSLVPPVRSAHSTLELPVGAIRRHGIQVGDRVGFESLA</sequence>
<dbReference type="Pfam" id="PF02643">
    <property type="entry name" value="DUF192"/>
    <property type="match status" value="1"/>
</dbReference>
<dbReference type="PANTHER" id="PTHR37953">
    <property type="entry name" value="UPF0127 PROTEIN MJ1496"/>
    <property type="match status" value="1"/>
</dbReference>
<dbReference type="PANTHER" id="PTHR37953:SF1">
    <property type="entry name" value="UPF0127 PROTEIN MJ1496"/>
    <property type="match status" value="1"/>
</dbReference>
<dbReference type="Gene3D" id="2.60.120.1140">
    <property type="entry name" value="Protein of unknown function DUF192"/>
    <property type="match status" value="1"/>
</dbReference>
<dbReference type="InterPro" id="IPR003795">
    <property type="entry name" value="DUF192"/>
</dbReference>
<keyword evidence="2" id="KW-1185">Reference proteome</keyword>
<comment type="caution">
    <text evidence="1">The sequence shown here is derived from an EMBL/GenBank/DDBJ whole genome shotgun (WGS) entry which is preliminary data.</text>
</comment>
<dbReference type="EMBL" id="JBHSHC010000093">
    <property type="protein sequence ID" value="MFC4767933.1"/>
    <property type="molecule type" value="Genomic_DNA"/>
</dbReference>
<accession>A0ABV9Q2E9</accession>
<evidence type="ECO:0000313" key="1">
    <source>
        <dbReference type="EMBL" id="MFC4767933.1"/>
    </source>
</evidence>
<protein>
    <submittedName>
        <fullName evidence="1">DUF192 domain-containing protein</fullName>
    </submittedName>
</protein>
<organism evidence="1 2">
    <name type="scientific">Effusibacillus consociatus</name>
    <dbReference type="NCBI Taxonomy" id="1117041"/>
    <lineage>
        <taxon>Bacteria</taxon>
        <taxon>Bacillati</taxon>
        <taxon>Bacillota</taxon>
        <taxon>Bacilli</taxon>
        <taxon>Bacillales</taxon>
        <taxon>Alicyclobacillaceae</taxon>
        <taxon>Effusibacillus</taxon>
    </lineage>
</organism>
<gene>
    <name evidence="1" type="ORF">ACFO8Q_11270</name>
</gene>
<evidence type="ECO:0000313" key="2">
    <source>
        <dbReference type="Proteomes" id="UP001596002"/>
    </source>
</evidence>
<dbReference type="RefSeq" id="WP_380025853.1">
    <property type="nucleotide sequence ID" value="NZ_JBHSHC010000093.1"/>
</dbReference>
<dbReference type="Proteomes" id="UP001596002">
    <property type="component" value="Unassembled WGS sequence"/>
</dbReference>
<dbReference type="InterPro" id="IPR038695">
    <property type="entry name" value="Saro_0823-like_sf"/>
</dbReference>
<name>A0ABV9Q2E9_9BACL</name>